<protein>
    <recommendedName>
        <fullName evidence="3">DNA 3'-5' helicase</fullName>
        <ecNumber evidence="3">5.6.2.4</ecNumber>
    </recommendedName>
</protein>
<proteinExistence type="inferred from homology"/>
<dbReference type="GeneID" id="100374113"/>
<dbReference type="RefSeq" id="XP_002733518.1">
    <property type="nucleotide sequence ID" value="XM_002733472.2"/>
</dbReference>
<sequence>MPTFDSNIDDISGLVAQFHASCTNKMKKEVIDGMQTMNCGIRLLFATEAYGMGADPKQVRRIIHAGVPRTMETYIQEVGRCGRDGEESEAILYYNASDIAHNVKGMTEEMRKYCTTDECRRVSLASHFGQEFPKDYIIKHQCCDNCKLLCDCTICDSSVSLSSGCTSDPIVAGC</sequence>
<name>A0ABM0GN09_SACKO</name>
<dbReference type="PROSITE" id="PS51194">
    <property type="entry name" value="HELICASE_CTER"/>
    <property type="match status" value="1"/>
</dbReference>
<evidence type="ECO:0000256" key="3">
    <source>
        <dbReference type="ARBA" id="ARBA00034808"/>
    </source>
</evidence>
<keyword evidence="5" id="KW-1185">Reference proteome</keyword>
<dbReference type="SUPFAM" id="SSF52540">
    <property type="entry name" value="P-loop containing nucleoside triphosphate hydrolases"/>
    <property type="match status" value="1"/>
</dbReference>
<reference evidence="6" key="1">
    <citation type="submission" date="2025-08" db="UniProtKB">
        <authorList>
            <consortium name="RefSeq"/>
        </authorList>
    </citation>
    <scope>IDENTIFICATION</scope>
    <source>
        <tissue evidence="6">Testes</tissue>
    </source>
</reference>
<evidence type="ECO:0000313" key="6">
    <source>
        <dbReference type="RefSeq" id="XP_002733518.1"/>
    </source>
</evidence>
<dbReference type="EC" id="5.6.2.4" evidence="3"/>
<dbReference type="PANTHER" id="PTHR13710:SF120">
    <property type="entry name" value="BIFUNCTIONAL 3'-5' EXONUCLEASE_ATP-DEPENDENT HELICASE WRN"/>
    <property type="match status" value="1"/>
</dbReference>
<gene>
    <name evidence="6" type="primary">LOC100374113</name>
</gene>
<comment type="similarity">
    <text evidence="1">Belongs to the helicase family. RecQ subfamily.</text>
</comment>
<dbReference type="InterPro" id="IPR001650">
    <property type="entry name" value="Helicase_C-like"/>
</dbReference>
<dbReference type="SMART" id="SM00490">
    <property type="entry name" value="HELICc"/>
    <property type="match status" value="1"/>
</dbReference>
<comment type="catalytic activity">
    <reaction evidence="2">
        <text>Couples ATP hydrolysis with the unwinding of duplex DNA by translocating in the 3'-5' direction.</text>
        <dbReference type="EC" id="5.6.2.4"/>
    </reaction>
</comment>
<evidence type="ECO:0000259" key="4">
    <source>
        <dbReference type="PROSITE" id="PS51194"/>
    </source>
</evidence>
<evidence type="ECO:0000256" key="2">
    <source>
        <dbReference type="ARBA" id="ARBA00034617"/>
    </source>
</evidence>
<organism evidence="5 6">
    <name type="scientific">Saccoglossus kowalevskii</name>
    <name type="common">Acorn worm</name>
    <dbReference type="NCBI Taxonomy" id="10224"/>
    <lineage>
        <taxon>Eukaryota</taxon>
        <taxon>Metazoa</taxon>
        <taxon>Hemichordata</taxon>
        <taxon>Enteropneusta</taxon>
        <taxon>Harrimaniidae</taxon>
        <taxon>Saccoglossus</taxon>
    </lineage>
</organism>
<evidence type="ECO:0000313" key="5">
    <source>
        <dbReference type="Proteomes" id="UP000694865"/>
    </source>
</evidence>
<evidence type="ECO:0000256" key="1">
    <source>
        <dbReference type="ARBA" id="ARBA00005446"/>
    </source>
</evidence>
<dbReference type="InterPro" id="IPR027417">
    <property type="entry name" value="P-loop_NTPase"/>
</dbReference>
<feature type="domain" description="Helicase C-terminal" evidence="4">
    <location>
        <begin position="1"/>
        <end position="128"/>
    </location>
</feature>
<accession>A0ABM0GN09</accession>
<dbReference type="Proteomes" id="UP000694865">
    <property type="component" value="Unplaced"/>
</dbReference>
<dbReference type="PANTHER" id="PTHR13710">
    <property type="entry name" value="DNA HELICASE RECQ FAMILY MEMBER"/>
    <property type="match status" value="1"/>
</dbReference>
<dbReference type="Gene3D" id="3.40.50.300">
    <property type="entry name" value="P-loop containing nucleotide triphosphate hydrolases"/>
    <property type="match status" value="1"/>
</dbReference>
<dbReference type="Pfam" id="PF16124">
    <property type="entry name" value="RecQ_Zn_bind"/>
    <property type="match status" value="1"/>
</dbReference>
<dbReference type="InterPro" id="IPR032284">
    <property type="entry name" value="RecQ_Zn-bd"/>
</dbReference>
<dbReference type="Pfam" id="PF00271">
    <property type="entry name" value="Helicase_C"/>
    <property type="match status" value="1"/>
</dbReference>